<dbReference type="SUPFAM" id="SSF50118">
    <property type="entry name" value="Cell growth inhibitor/plasmid maintenance toxic component"/>
    <property type="match status" value="1"/>
</dbReference>
<dbReference type="EMBL" id="BMNZ01000005">
    <property type="protein sequence ID" value="GGN00833.1"/>
    <property type="molecule type" value="Genomic_DNA"/>
</dbReference>
<organism evidence="2 3">
    <name type="scientific">Terrabacter tumescens</name>
    <dbReference type="NCBI Taxonomy" id="60443"/>
    <lineage>
        <taxon>Bacteria</taxon>
        <taxon>Bacillati</taxon>
        <taxon>Actinomycetota</taxon>
        <taxon>Actinomycetes</taxon>
        <taxon>Micrococcales</taxon>
        <taxon>Intrasporangiaceae</taxon>
        <taxon>Terrabacter</taxon>
    </lineage>
</organism>
<reference evidence="3" key="1">
    <citation type="journal article" date="2019" name="Int. J. Syst. Evol. Microbiol.">
        <title>The Global Catalogue of Microorganisms (GCM) 10K type strain sequencing project: providing services to taxonomists for standard genome sequencing and annotation.</title>
        <authorList>
            <consortium name="The Broad Institute Genomics Platform"/>
            <consortium name="The Broad Institute Genome Sequencing Center for Infectious Disease"/>
            <person name="Wu L."/>
            <person name="Ma J."/>
        </authorList>
    </citation>
    <scope>NUCLEOTIDE SEQUENCE [LARGE SCALE GENOMIC DNA]</scope>
    <source>
        <strain evidence="3">JCM 1365</strain>
    </source>
</reference>
<comment type="caution">
    <text evidence="2">The sequence shown here is derived from an EMBL/GenBank/DDBJ whole genome shotgun (WGS) entry which is preliminary data.</text>
</comment>
<dbReference type="RefSeq" id="WP_030198907.1">
    <property type="nucleotide sequence ID" value="NZ_BMNZ01000005.1"/>
</dbReference>
<dbReference type="SUPFAM" id="SSF143212">
    <property type="entry name" value="Rv2632c-like"/>
    <property type="match status" value="1"/>
</dbReference>
<dbReference type="Gene3D" id="2.30.30.440">
    <property type="entry name" value="Domain of unknown function DUF1918"/>
    <property type="match status" value="1"/>
</dbReference>
<evidence type="ECO:0000259" key="1">
    <source>
        <dbReference type="Pfam" id="PF08940"/>
    </source>
</evidence>
<protein>
    <recommendedName>
        <fullName evidence="1">DUF1918 domain-containing protein</fullName>
    </recommendedName>
</protein>
<sequence length="177" mass="18596">MRAHVGDRIVLAAEHIDEPTRDGEVLEVRGADGGPPFVVRWTDGHTGLIYPGPGSVLHLGAADDTAAAAPATPAAPAAPAGTTGHEPTQHLREWQVRVSLLEAGDDTSATVVLVADPPDRISAKGSSHRSADDTADRRIGDEVAVARALRHLADQLIGDAEHDIEERTGEEAHVRTT</sequence>
<gene>
    <name evidence="2" type="ORF">GCM10009721_29960</name>
</gene>
<accession>A0ABQ2I5P8</accession>
<dbReference type="Pfam" id="PF08962">
    <property type="entry name" value="Rv2632c-like"/>
    <property type="match status" value="1"/>
</dbReference>
<name>A0ABQ2I5P8_9MICO</name>
<dbReference type="InterPro" id="IPR015035">
    <property type="entry name" value="DUF1918"/>
</dbReference>
<dbReference type="Proteomes" id="UP000623461">
    <property type="component" value="Unassembled WGS sequence"/>
</dbReference>
<evidence type="ECO:0000313" key="3">
    <source>
        <dbReference type="Proteomes" id="UP000623461"/>
    </source>
</evidence>
<dbReference type="Pfam" id="PF08940">
    <property type="entry name" value="DUF1918"/>
    <property type="match status" value="1"/>
</dbReference>
<dbReference type="InterPro" id="IPR038070">
    <property type="entry name" value="Rv2632c-like_sf"/>
</dbReference>
<dbReference type="InterPro" id="IPR015057">
    <property type="entry name" value="Rv2632c-like"/>
</dbReference>
<feature type="domain" description="DUF1918" evidence="1">
    <location>
        <begin position="1"/>
        <end position="55"/>
    </location>
</feature>
<dbReference type="Gene3D" id="3.30.160.240">
    <property type="entry name" value="Rv1738"/>
    <property type="match status" value="1"/>
</dbReference>
<proteinExistence type="predicted"/>
<evidence type="ECO:0000313" key="2">
    <source>
        <dbReference type="EMBL" id="GGN00833.1"/>
    </source>
</evidence>
<keyword evidence="3" id="KW-1185">Reference proteome</keyword>